<protein>
    <submittedName>
        <fullName evidence="1">Uncharacterized protein</fullName>
    </submittedName>
</protein>
<dbReference type="RefSeq" id="WP_132243945.1">
    <property type="nucleotide sequence ID" value="NZ_SLWV01000006.1"/>
</dbReference>
<keyword evidence="2" id="KW-1185">Reference proteome</keyword>
<proteinExistence type="predicted"/>
<comment type="caution">
    <text evidence="1">The sequence shown here is derived from an EMBL/GenBank/DDBJ whole genome shotgun (WGS) entry which is preliminary data.</text>
</comment>
<dbReference type="Proteomes" id="UP000294919">
    <property type="component" value="Unassembled WGS sequence"/>
</dbReference>
<organism evidence="1 2">
    <name type="scientific">Marinisporobacter balticus</name>
    <dbReference type="NCBI Taxonomy" id="2018667"/>
    <lineage>
        <taxon>Bacteria</taxon>
        <taxon>Bacillati</taxon>
        <taxon>Bacillota</taxon>
        <taxon>Clostridia</taxon>
        <taxon>Peptostreptococcales</taxon>
        <taxon>Thermotaleaceae</taxon>
        <taxon>Marinisporobacter</taxon>
    </lineage>
</organism>
<accession>A0A4V2SC37</accession>
<evidence type="ECO:0000313" key="1">
    <source>
        <dbReference type="EMBL" id="TCO77430.1"/>
    </source>
</evidence>
<dbReference type="EMBL" id="SLWV01000006">
    <property type="protein sequence ID" value="TCO77430.1"/>
    <property type="molecule type" value="Genomic_DNA"/>
</dbReference>
<reference evidence="1 2" key="1">
    <citation type="submission" date="2019-03" db="EMBL/GenBank/DDBJ databases">
        <title>Genomic Encyclopedia of Type Strains, Phase IV (KMG-IV): sequencing the most valuable type-strain genomes for metagenomic binning, comparative biology and taxonomic classification.</title>
        <authorList>
            <person name="Goeker M."/>
        </authorList>
    </citation>
    <scope>NUCLEOTIDE SEQUENCE [LARGE SCALE GENOMIC DNA]</scope>
    <source>
        <strain evidence="1 2">DSM 102940</strain>
    </source>
</reference>
<dbReference type="AlphaFoldDB" id="A0A4V2SC37"/>
<evidence type="ECO:0000313" key="2">
    <source>
        <dbReference type="Proteomes" id="UP000294919"/>
    </source>
</evidence>
<name>A0A4V2SC37_9FIRM</name>
<gene>
    <name evidence="1" type="ORF">EV214_10672</name>
</gene>
<sequence length="61" mass="6908">MKSGENVKNTVISIINLLERRHDIVGKEKYVMNTSERIRKAIGANKAANLNIIVRIDRCIS</sequence>